<feature type="region of interest" description="Disordered" evidence="1">
    <location>
        <begin position="1"/>
        <end position="22"/>
    </location>
</feature>
<dbReference type="RefSeq" id="WP_088707673.1">
    <property type="nucleotide sequence ID" value="NZ_LSTO01000001.1"/>
</dbReference>
<dbReference type="Pfam" id="PF17648">
    <property type="entry name" value="Luciferase"/>
    <property type="match status" value="1"/>
</dbReference>
<reference evidence="3 4" key="1">
    <citation type="submission" date="2016-02" db="EMBL/GenBank/DDBJ databases">
        <authorList>
            <person name="Wen L."/>
            <person name="He K."/>
            <person name="Yang H."/>
        </authorList>
    </citation>
    <scope>NUCLEOTIDE SEQUENCE [LARGE SCALE GENOMIC DNA]</scope>
    <source>
        <strain evidence="3 4">TSA40</strain>
    </source>
</reference>
<evidence type="ECO:0000256" key="1">
    <source>
        <dbReference type="SAM" id="MobiDB-lite"/>
    </source>
</evidence>
<gene>
    <name evidence="3" type="ORF">AYR66_16365</name>
</gene>
<accession>A0A254TM76</accession>
<sequence length="159" mass="17109">MNTTATLPLRAGGKPRTTKTNPHMQLDQAPDVTVLESVIRRAAALPGVRVAHSLRAPAGTAGLFLSRDDAQGPDDAFLLGTEFAHFHPLPDGSMHMTLPAALRQEVIENGWGESHPLAGFPTVSSNTLMVFAPRDASEGEILFELIQQSWAYARGELTN</sequence>
<comment type="caution">
    <text evidence="3">The sequence shown here is derived from an EMBL/GenBank/DDBJ whole genome shotgun (WGS) entry which is preliminary data.</text>
</comment>
<evidence type="ECO:0000313" key="4">
    <source>
        <dbReference type="Proteomes" id="UP000197535"/>
    </source>
</evidence>
<dbReference type="Proteomes" id="UP000197535">
    <property type="component" value="Unassembled WGS sequence"/>
</dbReference>
<dbReference type="PANTHER" id="PTHR38695">
    <property type="entry name" value="AMINO ACID PERMEASE_ SLC12A DOMAIN-CONTAINING PROTEIN"/>
    <property type="match status" value="1"/>
</dbReference>
<dbReference type="PANTHER" id="PTHR38695:SF1">
    <property type="entry name" value="AMINO ACID PERMEASE_ SLC12A DOMAIN-CONTAINING PROTEIN"/>
    <property type="match status" value="1"/>
</dbReference>
<keyword evidence="4" id="KW-1185">Reference proteome</keyword>
<feature type="domain" description="Luciferase" evidence="2">
    <location>
        <begin position="80"/>
        <end position="147"/>
    </location>
</feature>
<evidence type="ECO:0000259" key="2">
    <source>
        <dbReference type="Pfam" id="PF17648"/>
    </source>
</evidence>
<proteinExistence type="predicted"/>
<name>A0A254TM76_9BURK</name>
<dbReference type="InterPro" id="IPR048273">
    <property type="entry name" value="Luciferase"/>
</dbReference>
<dbReference type="InterPro" id="IPR040841">
    <property type="entry name" value="Luciferase_dom"/>
</dbReference>
<protein>
    <recommendedName>
        <fullName evidence="2">Luciferase domain-containing protein</fullName>
    </recommendedName>
</protein>
<dbReference type="EMBL" id="LSTO01000001">
    <property type="protein sequence ID" value="OWW20808.1"/>
    <property type="molecule type" value="Genomic_DNA"/>
</dbReference>
<dbReference type="AlphaFoldDB" id="A0A254TM76"/>
<dbReference type="OrthoDB" id="822427at2"/>
<organism evidence="3 4">
    <name type="scientific">Noviherbaspirillum denitrificans</name>
    <dbReference type="NCBI Taxonomy" id="1968433"/>
    <lineage>
        <taxon>Bacteria</taxon>
        <taxon>Pseudomonadati</taxon>
        <taxon>Pseudomonadota</taxon>
        <taxon>Betaproteobacteria</taxon>
        <taxon>Burkholderiales</taxon>
        <taxon>Oxalobacteraceae</taxon>
        <taxon>Noviherbaspirillum</taxon>
    </lineage>
</organism>
<evidence type="ECO:0000313" key="3">
    <source>
        <dbReference type="EMBL" id="OWW20808.1"/>
    </source>
</evidence>